<dbReference type="PANTHER" id="PTHR30307:SF0">
    <property type="entry name" value="S-ADENOSYLMETHIONINE:TRNA RIBOSYLTRANSFERASE-ISOMERASE"/>
    <property type="match status" value="1"/>
</dbReference>
<keyword evidence="15" id="KW-1185">Reference proteome</keyword>
<organism evidence="14 15">
    <name type="scientific">Oryzisolibacter propanilivorax</name>
    <dbReference type="NCBI Taxonomy" id="1527607"/>
    <lineage>
        <taxon>Bacteria</taxon>
        <taxon>Pseudomonadati</taxon>
        <taxon>Pseudomonadota</taxon>
        <taxon>Betaproteobacteria</taxon>
        <taxon>Burkholderiales</taxon>
        <taxon>Comamonadaceae</taxon>
        <taxon>Oryzisolibacter</taxon>
    </lineage>
</organism>
<evidence type="ECO:0000313" key="15">
    <source>
        <dbReference type="Proteomes" id="UP000198552"/>
    </source>
</evidence>
<accession>A0A1G9SDS0</accession>
<comment type="pathway">
    <text evidence="2 13">tRNA modification; tRNA-queuosine biosynthesis.</text>
</comment>
<comment type="function">
    <text evidence="13">Transfers and isomerizes the ribose moiety from AdoMet to the 7-aminomethyl group of 7-deazaguanine (preQ1-tRNA) to give epoxyqueuosine (oQ-tRNA).</text>
</comment>
<keyword evidence="4 13" id="KW-0963">Cytoplasm</keyword>
<evidence type="ECO:0000256" key="9">
    <source>
        <dbReference type="ARBA" id="ARBA00061210"/>
    </source>
</evidence>
<keyword evidence="6 13" id="KW-0949">S-adenosyl-L-methionine</keyword>
<evidence type="ECO:0000256" key="12">
    <source>
        <dbReference type="ARBA" id="ARBA00076160"/>
    </source>
</evidence>
<comment type="catalytic activity">
    <reaction evidence="8 13">
        <text>7-aminomethyl-7-carbaguanosine(34) in tRNA + S-adenosyl-L-methionine = epoxyqueuosine(34) in tRNA + adenine + L-methionine + 2 H(+)</text>
        <dbReference type="Rhea" id="RHEA:32155"/>
        <dbReference type="Rhea" id="RHEA-COMP:10342"/>
        <dbReference type="Rhea" id="RHEA-COMP:18582"/>
        <dbReference type="ChEBI" id="CHEBI:15378"/>
        <dbReference type="ChEBI" id="CHEBI:16708"/>
        <dbReference type="ChEBI" id="CHEBI:57844"/>
        <dbReference type="ChEBI" id="CHEBI:59789"/>
        <dbReference type="ChEBI" id="CHEBI:82833"/>
        <dbReference type="ChEBI" id="CHEBI:194443"/>
        <dbReference type="EC" id="2.4.99.17"/>
    </reaction>
</comment>
<comment type="subunit">
    <text evidence="3 13">Monomer.</text>
</comment>
<evidence type="ECO:0000256" key="11">
    <source>
        <dbReference type="ARBA" id="ARBA00069325"/>
    </source>
</evidence>
<evidence type="ECO:0000256" key="13">
    <source>
        <dbReference type="HAMAP-Rule" id="MF_00113"/>
    </source>
</evidence>
<comment type="similarity">
    <text evidence="9 13">Belongs to the QueA family.</text>
</comment>
<comment type="subcellular location">
    <subcellularLocation>
        <location evidence="1 13">Cytoplasm</location>
    </subcellularLocation>
</comment>
<keyword evidence="5 13" id="KW-0808">Transferase</keyword>
<dbReference type="EC" id="2.4.99.17" evidence="10 13"/>
<dbReference type="Gene3D" id="2.40.10.240">
    <property type="entry name" value="QueA-like"/>
    <property type="match status" value="1"/>
</dbReference>
<protein>
    <recommendedName>
        <fullName evidence="11 13">S-adenosylmethionine:tRNA ribosyltransferase-isomerase</fullName>
        <ecNumber evidence="10 13">2.4.99.17</ecNumber>
    </recommendedName>
    <alternativeName>
        <fullName evidence="12 13">Queuosine biosynthesis protein QueA</fullName>
    </alternativeName>
</protein>
<evidence type="ECO:0000256" key="7">
    <source>
        <dbReference type="ARBA" id="ARBA00022785"/>
    </source>
</evidence>
<keyword evidence="14" id="KW-0413">Isomerase</keyword>
<dbReference type="Pfam" id="PF02547">
    <property type="entry name" value="Queuosine_synth"/>
    <property type="match status" value="1"/>
</dbReference>
<evidence type="ECO:0000256" key="10">
    <source>
        <dbReference type="ARBA" id="ARBA00066503"/>
    </source>
</evidence>
<dbReference type="GO" id="GO:0051075">
    <property type="term" value="F:S-adenosylmethionine:tRNA ribosyltransferase-isomerase activity"/>
    <property type="evidence" value="ECO:0007669"/>
    <property type="project" value="UniProtKB-EC"/>
</dbReference>
<dbReference type="InterPro" id="IPR036100">
    <property type="entry name" value="QueA_sf"/>
</dbReference>
<sequence>MTCDKDAICDNRAHFFAAPPPLRMPDTHRPFTLSDFDFALPEALIAQHPAPERSASRLLDGRGAQPVDRIFRALPELLAPGDLLVFNDTRVVRARIFGEKASGGKLELLIERVLDGGQVVAHMKVSKKPQPGAVLHLAGGRARGGFDALLLGRWPNADGPLFRLALQPPAGESPWELMERHGHLPLPPYIARQQSGGNDPDATEDAERYQTVFADKPGAVAAPTAALHFDAGVLAALAARGIERASVTLHVGAGTFQPVKTENLAEHRMHSEWYDIPPATLAALERCRQRGGRVVAVGTTTVRTLESWAQSGRATGDTSIFITPGFAFQVVDLLVTNFHLPRSTLMMLVSALSGYEHVMALYRHAVAEGYRFFSYGDAMLLQRQDLLLKK</sequence>
<dbReference type="InterPro" id="IPR042118">
    <property type="entry name" value="QueA_dom1"/>
</dbReference>
<dbReference type="AlphaFoldDB" id="A0A1G9SDS0"/>
<dbReference type="NCBIfam" id="TIGR00113">
    <property type="entry name" value="queA"/>
    <property type="match status" value="1"/>
</dbReference>
<dbReference type="FunFam" id="3.40.1780.10:FF:000001">
    <property type="entry name" value="S-adenosylmethionine:tRNA ribosyltransferase-isomerase"/>
    <property type="match status" value="1"/>
</dbReference>
<dbReference type="STRING" id="1527607.SAMN05428957_104292"/>
<evidence type="ECO:0000256" key="5">
    <source>
        <dbReference type="ARBA" id="ARBA00022679"/>
    </source>
</evidence>
<dbReference type="GO" id="GO:0008616">
    <property type="term" value="P:tRNA queuosine(34) biosynthetic process"/>
    <property type="evidence" value="ECO:0007669"/>
    <property type="project" value="UniProtKB-UniRule"/>
</dbReference>
<reference evidence="15" key="1">
    <citation type="submission" date="2016-10" db="EMBL/GenBank/DDBJ databases">
        <authorList>
            <person name="Varghese N."/>
            <person name="Submissions S."/>
        </authorList>
    </citation>
    <scope>NUCLEOTIDE SEQUENCE [LARGE SCALE GENOMIC DNA]</scope>
    <source>
        <strain evidence="15">EPL6</strain>
    </source>
</reference>
<evidence type="ECO:0000256" key="6">
    <source>
        <dbReference type="ARBA" id="ARBA00022691"/>
    </source>
</evidence>
<evidence type="ECO:0000256" key="1">
    <source>
        <dbReference type="ARBA" id="ARBA00004496"/>
    </source>
</evidence>
<name>A0A1G9SDS0_9BURK</name>
<dbReference type="HAMAP" id="MF_00113">
    <property type="entry name" value="QueA"/>
    <property type="match status" value="1"/>
</dbReference>
<dbReference type="GO" id="GO:0005737">
    <property type="term" value="C:cytoplasm"/>
    <property type="evidence" value="ECO:0007669"/>
    <property type="project" value="UniProtKB-SubCell"/>
</dbReference>
<keyword evidence="7 13" id="KW-0671">Queuosine biosynthesis</keyword>
<dbReference type="NCBIfam" id="NF001140">
    <property type="entry name" value="PRK00147.1"/>
    <property type="match status" value="1"/>
</dbReference>
<dbReference type="SUPFAM" id="SSF111337">
    <property type="entry name" value="QueA-like"/>
    <property type="match status" value="1"/>
</dbReference>
<evidence type="ECO:0000256" key="8">
    <source>
        <dbReference type="ARBA" id="ARBA00052751"/>
    </source>
</evidence>
<dbReference type="PANTHER" id="PTHR30307">
    <property type="entry name" value="S-ADENOSYLMETHIONINE:TRNA RIBOSYLTRANSFERASE-ISOMERASE"/>
    <property type="match status" value="1"/>
</dbReference>
<dbReference type="Gene3D" id="3.40.1780.10">
    <property type="entry name" value="QueA-like"/>
    <property type="match status" value="1"/>
</dbReference>
<dbReference type="InterPro" id="IPR042119">
    <property type="entry name" value="QueA_dom2"/>
</dbReference>
<dbReference type="EMBL" id="FNHP01000004">
    <property type="protein sequence ID" value="SDM33541.1"/>
    <property type="molecule type" value="Genomic_DNA"/>
</dbReference>
<evidence type="ECO:0000256" key="3">
    <source>
        <dbReference type="ARBA" id="ARBA00011245"/>
    </source>
</evidence>
<evidence type="ECO:0000256" key="2">
    <source>
        <dbReference type="ARBA" id="ARBA00004691"/>
    </source>
</evidence>
<proteinExistence type="inferred from homology"/>
<dbReference type="InterPro" id="IPR003699">
    <property type="entry name" value="QueA"/>
</dbReference>
<dbReference type="Proteomes" id="UP000198552">
    <property type="component" value="Unassembled WGS sequence"/>
</dbReference>
<dbReference type="UniPathway" id="UPA00392"/>
<gene>
    <name evidence="13" type="primary">queA</name>
    <name evidence="14" type="ORF">SAMN05428957_104292</name>
</gene>
<evidence type="ECO:0000256" key="4">
    <source>
        <dbReference type="ARBA" id="ARBA00022490"/>
    </source>
</evidence>
<evidence type="ECO:0000313" key="14">
    <source>
        <dbReference type="EMBL" id="SDM33541.1"/>
    </source>
</evidence>